<sequence>MTSTLAVSDIAGPWSGDAPTGLIQRCKEAWDTPLERLDDLMVATFLNQNIATKHMLIEAKRRLKDLARDETEYFDGQLLEAIERLERKRD</sequence>
<name>A0A345RPX7_9PSED</name>
<organism evidence="1 2">
    <name type="scientific">Pseudomonas kribbensis</name>
    <dbReference type="NCBI Taxonomy" id="1628086"/>
    <lineage>
        <taxon>Bacteria</taxon>
        <taxon>Pseudomonadati</taxon>
        <taxon>Pseudomonadota</taxon>
        <taxon>Gammaproteobacteria</taxon>
        <taxon>Pseudomonadales</taxon>
        <taxon>Pseudomonadaceae</taxon>
        <taxon>Pseudomonas</taxon>
    </lineage>
</organism>
<accession>A0A345RPX7</accession>
<evidence type="ECO:0000313" key="1">
    <source>
        <dbReference type="EMBL" id="AXI61343.1"/>
    </source>
</evidence>
<evidence type="ECO:0000313" key="2">
    <source>
        <dbReference type="Proteomes" id="UP000253720"/>
    </source>
</evidence>
<proteinExistence type="predicted"/>
<reference evidence="1 2" key="1">
    <citation type="submission" date="2018-05" db="EMBL/GenBank/DDBJ databases">
        <title>Complete genome sequence of Pseudomonas kribbensis 46-2(T).</title>
        <authorList>
            <person name="Jeong H."/>
            <person name="Lee S.-G."/>
            <person name="Rha E."/>
            <person name="Kim H."/>
        </authorList>
    </citation>
    <scope>NUCLEOTIDE SEQUENCE [LARGE SCALE GENOMIC DNA]</scope>
    <source>
        <strain evidence="1 2">46-2</strain>
    </source>
</reference>
<dbReference type="RefSeq" id="WP_114882577.1">
    <property type="nucleotide sequence ID" value="NZ_CP029608.1"/>
</dbReference>
<dbReference type="EMBL" id="CP029608">
    <property type="protein sequence ID" value="AXI61343.1"/>
    <property type="molecule type" value="Genomic_DNA"/>
</dbReference>
<dbReference type="KEGG" id="pke:DLD99_12945"/>
<dbReference type="Proteomes" id="UP000253720">
    <property type="component" value="Chromosome"/>
</dbReference>
<dbReference type="AlphaFoldDB" id="A0A345RPX7"/>
<protein>
    <submittedName>
        <fullName evidence="1">Uncharacterized protein</fullName>
    </submittedName>
</protein>
<keyword evidence="2" id="KW-1185">Reference proteome</keyword>
<gene>
    <name evidence="1" type="ORF">DLD99_12945</name>
</gene>